<dbReference type="PROSITE" id="PS50053">
    <property type="entry name" value="UBIQUITIN_2"/>
    <property type="match status" value="1"/>
</dbReference>
<feature type="compositionally biased region" description="Polar residues" evidence="1">
    <location>
        <begin position="188"/>
        <end position="198"/>
    </location>
</feature>
<feature type="compositionally biased region" description="Basic and acidic residues" evidence="1">
    <location>
        <begin position="65"/>
        <end position="86"/>
    </location>
</feature>
<dbReference type="Gene3D" id="3.10.20.90">
    <property type="entry name" value="Phosphatidylinositol 3-kinase Catalytic Subunit, Chain A, domain 1"/>
    <property type="match status" value="1"/>
</dbReference>
<sequence length="539" mass="60471">MIESTDPPAQATKKKKTLAFLRNTPKAAPTYVESGKDTQGQEDDEDGLDMFRRSKDFFPMVINKQESESRDGTPESKPEPRRHAADDSDEETVPSSSRSSKRRRILSPVDQAEHPWRVESYDELYGPATPPRRTSKSPTPTSHKSHRTQSTPTPAKKVKRAFSPVKMNKEKGKESVDLVQSDLLPTPMSRSNSHQPSTDGIALGSDEDDASAGLDSWKDRTPSPRKAKVTKKSSQEEKSPSNAIVIDDSDDDDDLFASASEPKVDEFAHFVAAARQRQEAAKAAAAALAPSDDSSDEGRSPVATNSARVGAKKSALFPVVKIFVRSRIAAYADYDLREFGCHRKINQDMAPVRNAFVQWLRNKEVPVSDEMSQAIFLTWKGRRIYNSVSGLSLGWQPQGNNKPHERESGFTRDGVLLEAWTEEDFERYTADVDRQRLINRGELVEEGDGVELNDDTEDQAEPEVAKVRLFLKEKDTEAVRLTTFLDTQVRILIGAYRKQKKVPTHKEIRLLYEGDWLDPEMTVEQADIDDMCTVEVYLK</sequence>
<feature type="domain" description="Ubiquitin-like" evidence="2">
    <location>
        <begin position="467"/>
        <end position="539"/>
    </location>
</feature>
<dbReference type="SMART" id="SM00213">
    <property type="entry name" value="UBQ"/>
    <property type="match status" value="1"/>
</dbReference>
<feature type="region of interest" description="Disordered" evidence="1">
    <location>
        <begin position="283"/>
        <end position="307"/>
    </location>
</feature>
<keyword evidence="4" id="KW-1185">Reference proteome</keyword>
<dbReference type="Proteomes" id="UP001140453">
    <property type="component" value="Unassembled WGS sequence"/>
</dbReference>
<name>A0A9W8YIY9_9PEZI</name>
<proteinExistence type="predicted"/>
<dbReference type="InterPro" id="IPR000626">
    <property type="entry name" value="Ubiquitin-like_dom"/>
</dbReference>
<organism evidence="3 4">
    <name type="scientific">Gnomoniopsis smithogilvyi</name>
    <dbReference type="NCBI Taxonomy" id="1191159"/>
    <lineage>
        <taxon>Eukaryota</taxon>
        <taxon>Fungi</taxon>
        <taxon>Dikarya</taxon>
        <taxon>Ascomycota</taxon>
        <taxon>Pezizomycotina</taxon>
        <taxon>Sordariomycetes</taxon>
        <taxon>Sordariomycetidae</taxon>
        <taxon>Diaporthales</taxon>
        <taxon>Gnomoniaceae</taxon>
        <taxon>Gnomoniopsis</taxon>
    </lineage>
</organism>
<feature type="compositionally biased region" description="Basic and acidic residues" evidence="1">
    <location>
        <begin position="167"/>
        <end position="176"/>
    </location>
</feature>
<feature type="compositionally biased region" description="Basic and acidic residues" evidence="1">
    <location>
        <begin position="111"/>
        <end position="120"/>
    </location>
</feature>
<evidence type="ECO:0000313" key="4">
    <source>
        <dbReference type="Proteomes" id="UP001140453"/>
    </source>
</evidence>
<dbReference type="OrthoDB" id="3365399at2759"/>
<dbReference type="Pfam" id="PF11976">
    <property type="entry name" value="Rad60-SLD"/>
    <property type="match status" value="1"/>
</dbReference>
<evidence type="ECO:0000259" key="2">
    <source>
        <dbReference type="PROSITE" id="PS50053"/>
    </source>
</evidence>
<accession>A0A9W8YIY9</accession>
<evidence type="ECO:0000313" key="3">
    <source>
        <dbReference type="EMBL" id="KAJ4385537.1"/>
    </source>
</evidence>
<dbReference type="InterPro" id="IPR029071">
    <property type="entry name" value="Ubiquitin-like_domsf"/>
</dbReference>
<dbReference type="SUPFAM" id="SSF54236">
    <property type="entry name" value="Ubiquitin-like"/>
    <property type="match status" value="1"/>
</dbReference>
<comment type="caution">
    <text evidence="3">The sequence shown here is derived from an EMBL/GenBank/DDBJ whole genome shotgun (WGS) entry which is preliminary data.</text>
</comment>
<feature type="region of interest" description="Disordered" evidence="1">
    <location>
        <begin position="1"/>
        <end position="257"/>
    </location>
</feature>
<gene>
    <name evidence="3" type="ORF">N0V93_009966</name>
</gene>
<dbReference type="EMBL" id="JAPEVB010000007">
    <property type="protein sequence ID" value="KAJ4385537.1"/>
    <property type="molecule type" value="Genomic_DNA"/>
</dbReference>
<evidence type="ECO:0000256" key="1">
    <source>
        <dbReference type="SAM" id="MobiDB-lite"/>
    </source>
</evidence>
<protein>
    <recommendedName>
        <fullName evidence="2">Ubiquitin-like domain-containing protein</fullName>
    </recommendedName>
</protein>
<dbReference type="AlphaFoldDB" id="A0A9W8YIY9"/>
<reference evidence="3" key="1">
    <citation type="submission" date="2022-10" db="EMBL/GenBank/DDBJ databases">
        <title>Tapping the CABI collections for fungal endophytes: first genome assemblies for Collariella, Neodidymelliopsis, Ascochyta clinopodiicola, Didymella pomorum, Didymosphaeria variabile, Neocosmospora piperis and Neocucurbitaria cava.</title>
        <authorList>
            <person name="Hill R."/>
        </authorList>
    </citation>
    <scope>NUCLEOTIDE SEQUENCE</scope>
    <source>
        <strain evidence="3">IMI 355082</strain>
    </source>
</reference>
<dbReference type="InterPro" id="IPR022617">
    <property type="entry name" value="Rad60/SUMO-like_dom"/>
</dbReference>